<sequence length="172" mass="20134">MNHNFPRIKTNRLFLREITDFDQENIFRGLSNPKVIQYYVVSFNSLEATREQMLWFSEKAQMWWAICSPDNQTFYGAGGLNDIDHKEKKAEIGLWLLPDIWGKGIMKEVLPLIADYGFHQLKLNRIEGFVESENMNCKKAMSKLDFQYEKTLKDCEIKNGKPISIDVYAKTI</sequence>
<name>A0A8J6UA83_9FLAO</name>
<dbReference type="EMBL" id="JACVXD010000001">
    <property type="protein sequence ID" value="MBD0823018.1"/>
    <property type="molecule type" value="Genomic_DNA"/>
</dbReference>
<dbReference type="GO" id="GO:0005737">
    <property type="term" value="C:cytoplasm"/>
    <property type="evidence" value="ECO:0007669"/>
    <property type="project" value="TreeGrafter"/>
</dbReference>
<dbReference type="RefSeq" id="WP_188222319.1">
    <property type="nucleotide sequence ID" value="NZ_JACVXD010000001.1"/>
</dbReference>
<dbReference type="Gene3D" id="3.40.630.30">
    <property type="match status" value="1"/>
</dbReference>
<proteinExistence type="predicted"/>
<dbReference type="PANTHER" id="PTHR43792">
    <property type="entry name" value="GNAT FAMILY, PUTATIVE (AFU_ORTHOLOGUE AFUA_3G00765)-RELATED-RELATED"/>
    <property type="match status" value="1"/>
</dbReference>
<dbReference type="PROSITE" id="PS51186">
    <property type="entry name" value="GNAT"/>
    <property type="match status" value="1"/>
</dbReference>
<dbReference type="GO" id="GO:0008999">
    <property type="term" value="F:protein-N-terminal-alanine acetyltransferase activity"/>
    <property type="evidence" value="ECO:0007669"/>
    <property type="project" value="TreeGrafter"/>
</dbReference>
<dbReference type="InterPro" id="IPR051531">
    <property type="entry name" value="N-acetyltransferase"/>
</dbReference>
<reference evidence="2 3" key="1">
    <citation type="journal article" date="2018" name="J. Microbiol.">
        <title>Aestuariibaculum marinum sp. nov., a marine bacterium isolated from seawater in South Korea.</title>
        <authorList>
            <person name="Choi J."/>
            <person name="Lee D."/>
            <person name="Jang J.H."/>
            <person name="Cha S."/>
            <person name="Seo T."/>
        </authorList>
    </citation>
    <scope>NUCLEOTIDE SEQUENCE [LARGE SCALE GENOMIC DNA]</scope>
    <source>
        <strain evidence="2 3">IP7</strain>
    </source>
</reference>
<evidence type="ECO:0000259" key="1">
    <source>
        <dbReference type="PROSITE" id="PS51186"/>
    </source>
</evidence>
<gene>
    <name evidence="2" type="ORF">ICJ85_03200</name>
</gene>
<dbReference type="InterPro" id="IPR016181">
    <property type="entry name" value="Acyl_CoA_acyltransferase"/>
</dbReference>
<organism evidence="2 3">
    <name type="scientific">Aestuariibaculum marinum</name>
    <dbReference type="NCBI Taxonomy" id="2683592"/>
    <lineage>
        <taxon>Bacteria</taxon>
        <taxon>Pseudomonadati</taxon>
        <taxon>Bacteroidota</taxon>
        <taxon>Flavobacteriia</taxon>
        <taxon>Flavobacteriales</taxon>
        <taxon>Flavobacteriaceae</taxon>
    </lineage>
</organism>
<dbReference type="AlphaFoldDB" id="A0A8J6UA83"/>
<dbReference type="SUPFAM" id="SSF55729">
    <property type="entry name" value="Acyl-CoA N-acyltransferases (Nat)"/>
    <property type="match status" value="1"/>
</dbReference>
<dbReference type="PANTHER" id="PTHR43792:SF9">
    <property type="entry name" value="RIBOSOMAL-PROTEIN-ALANINE ACETYLTRANSFERASE"/>
    <property type="match status" value="1"/>
</dbReference>
<keyword evidence="3" id="KW-1185">Reference proteome</keyword>
<dbReference type="Pfam" id="PF13302">
    <property type="entry name" value="Acetyltransf_3"/>
    <property type="match status" value="1"/>
</dbReference>
<comment type="caution">
    <text evidence="2">The sequence shown here is derived from an EMBL/GenBank/DDBJ whole genome shotgun (WGS) entry which is preliminary data.</text>
</comment>
<evidence type="ECO:0000313" key="3">
    <source>
        <dbReference type="Proteomes" id="UP000621516"/>
    </source>
</evidence>
<dbReference type="Proteomes" id="UP000621516">
    <property type="component" value="Unassembled WGS sequence"/>
</dbReference>
<feature type="domain" description="N-acetyltransferase" evidence="1">
    <location>
        <begin position="13"/>
        <end position="168"/>
    </location>
</feature>
<accession>A0A8J6UA83</accession>
<protein>
    <submittedName>
        <fullName evidence="2">GNAT family N-acetyltransferase</fullName>
    </submittedName>
</protein>
<evidence type="ECO:0000313" key="2">
    <source>
        <dbReference type="EMBL" id="MBD0823018.1"/>
    </source>
</evidence>
<dbReference type="InterPro" id="IPR000182">
    <property type="entry name" value="GNAT_dom"/>
</dbReference>